<keyword evidence="3 11" id="KW-0050">Antiport</keyword>
<feature type="transmembrane region" description="Helical" evidence="11">
    <location>
        <begin position="163"/>
        <end position="185"/>
    </location>
</feature>
<feature type="transmembrane region" description="Helical" evidence="11">
    <location>
        <begin position="247"/>
        <end position="274"/>
    </location>
</feature>
<name>A0A971CXZ0_9BIFI</name>
<keyword evidence="4 11" id="KW-1003">Cell membrane</keyword>
<dbReference type="HAMAP" id="MF_01844">
    <property type="entry name" value="NhaA"/>
    <property type="match status" value="1"/>
</dbReference>
<dbReference type="AlphaFoldDB" id="A0A971CXZ0"/>
<feature type="transmembrane region" description="Helical" evidence="11">
    <location>
        <begin position="116"/>
        <end position="137"/>
    </location>
</feature>
<dbReference type="NCBIfam" id="TIGR00773">
    <property type="entry name" value="NhaA"/>
    <property type="match status" value="1"/>
</dbReference>
<feature type="transmembrane region" description="Helical" evidence="11">
    <location>
        <begin position="294"/>
        <end position="315"/>
    </location>
</feature>
<organism evidence="12 13">
    <name type="scientific">Bifidobacterium crudilactis</name>
    <dbReference type="NCBI Taxonomy" id="327277"/>
    <lineage>
        <taxon>Bacteria</taxon>
        <taxon>Bacillati</taxon>
        <taxon>Actinomycetota</taxon>
        <taxon>Actinomycetes</taxon>
        <taxon>Bifidobacteriales</taxon>
        <taxon>Bifidobacteriaceae</taxon>
        <taxon>Bifidobacterium</taxon>
    </lineage>
</organism>
<keyword evidence="9 11" id="KW-0472">Membrane</keyword>
<keyword evidence="8 11" id="KW-0406">Ion transport</keyword>
<evidence type="ECO:0000256" key="6">
    <source>
        <dbReference type="ARBA" id="ARBA00022989"/>
    </source>
</evidence>
<proteinExistence type="inferred from homology"/>
<evidence type="ECO:0000256" key="4">
    <source>
        <dbReference type="ARBA" id="ARBA00022475"/>
    </source>
</evidence>
<keyword evidence="6 11" id="KW-1133">Transmembrane helix</keyword>
<reference evidence="12" key="1">
    <citation type="journal article" date="2020" name="Biotechnol. Biofuels">
        <title>New insights from the biogas microbiome by comprehensive genome-resolved metagenomics of nearly 1600 species originating from multiple anaerobic digesters.</title>
        <authorList>
            <person name="Campanaro S."/>
            <person name="Treu L."/>
            <person name="Rodriguez-R L.M."/>
            <person name="Kovalovszki A."/>
            <person name="Ziels R.M."/>
            <person name="Maus I."/>
            <person name="Zhu X."/>
            <person name="Kougias P.G."/>
            <person name="Basile A."/>
            <person name="Luo G."/>
            <person name="Schluter A."/>
            <person name="Konstantinidis K.T."/>
            <person name="Angelidaki I."/>
        </authorList>
    </citation>
    <scope>NUCLEOTIDE SEQUENCE</scope>
    <source>
        <strain evidence="12">AS01afH2WH_6</strain>
    </source>
</reference>
<keyword evidence="5 11" id="KW-0812">Transmembrane</keyword>
<comment type="caution">
    <text evidence="12">The sequence shown here is derived from an EMBL/GenBank/DDBJ whole genome shotgun (WGS) entry which is preliminary data.</text>
</comment>
<reference evidence="12" key="2">
    <citation type="submission" date="2020-01" db="EMBL/GenBank/DDBJ databases">
        <authorList>
            <person name="Campanaro S."/>
        </authorList>
    </citation>
    <scope>NUCLEOTIDE SEQUENCE</scope>
    <source>
        <strain evidence="12">AS01afH2WH_6</strain>
    </source>
</reference>
<evidence type="ECO:0000256" key="8">
    <source>
        <dbReference type="ARBA" id="ARBA00023065"/>
    </source>
</evidence>
<feature type="transmembrane region" description="Helical" evidence="11">
    <location>
        <begin position="192"/>
        <end position="212"/>
    </location>
</feature>
<feature type="transmembrane region" description="Helical" evidence="11">
    <location>
        <begin position="401"/>
        <end position="421"/>
    </location>
</feature>
<keyword evidence="2 11" id="KW-0813">Transport</keyword>
<comment type="similarity">
    <text evidence="11">Belongs to the NhaA Na(+)/H(+) (TC 2.A.33) antiporter family.</text>
</comment>
<dbReference type="GO" id="GO:0015385">
    <property type="term" value="F:sodium:proton antiporter activity"/>
    <property type="evidence" value="ECO:0007669"/>
    <property type="project" value="UniProtKB-UniRule"/>
</dbReference>
<feature type="transmembrane region" description="Helical" evidence="11">
    <location>
        <begin position="327"/>
        <end position="350"/>
    </location>
</feature>
<keyword evidence="7 11" id="KW-0915">Sodium</keyword>
<dbReference type="InterPro" id="IPR023171">
    <property type="entry name" value="Na/H_antiporter_dom_sf"/>
</dbReference>
<feature type="transmembrane region" description="Helical" evidence="11">
    <location>
        <begin position="370"/>
        <end position="389"/>
    </location>
</feature>
<evidence type="ECO:0000256" key="5">
    <source>
        <dbReference type="ARBA" id="ARBA00022692"/>
    </source>
</evidence>
<dbReference type="EMBL" id="JAAXZR010000009">
    <property type="protein sequence ID" value="NLT79075.1"/>
    <property type="molecule type" value="Genomic_DNA"/>
</dbReference>
<feature type="transmembrane region" description="Helical" evidence="11">
    <location>
        <begin position="218"/>
        <end position="235"/>
    </location>
</feature>
<evidence type="ECO:0000256" key="11">
    <source>
        <dbReference type="HAMAP-Rule" id="MF_01844"/>
    </source>
</evidence>
<evidence type="ECO:0000256" key="7">
    <source>
        <dbReference type="ARBA" id="ARBA00023053"/>
    </source>
</evidence>
<dbReference type="Gene3D" id="1.20.1530.10">
    <property type="entry name" value="Na+/H+ antiporter like domain"/>
    <property type="match status" value="1"/>
</dbReference>
<dbReference type="Proteomes" id="UP000767327">
    <property type="component" value="Unassembled WGS sequence"/>
</dbReference>
<feature type="transmembrane region" description="Helical" evidence="11">
    <location>
        <begin position="36"/>
        <end position="55"/>
    </location>
</feature>
<comment type="subcellular location">
    <subcellularLocation>
        <location evidence="1">Cell inner membrane</location>
        <topology evidence="1">Multi-pass membrane protein</topology>
    </subcellularLocation>
    <subcellularLocation>
        <location evidence="11">Cell membrane</location>
        <topology evidence="11">Multi-pass membrane protein</topology>
    </subcellularLocation>
</comment>
<dbReference type="GO" id="GO:0005886">
    <property type="term" value="C:plasma membrane"/>
    <property type="evidence" value="ECO:0007669"/>
    <property type="project" value="UniProtKB-SubCell"/>
</dbReference>
<evidence type="ECO:0000256" key="1">
    <source>
        <dbReference type="ARBA" id="ARBA00004429"/>
    </source>
</evidence>
<dbReference type="InterPro" id="IPR004670">
    <property type="entry name" value="NhaA"/>
</dbReference>
<evidence type="ECO:0000256" key="9">
    <source>
        <dbReference type="ARBA" id="ARBA00023136"/>
    </source>
</evidence>
<comment type="function">
    <text evidence="11">Na(+)/H(+) antiporter that extrudes sodium in exchange for external protons.</text>
</comment>
<dbReference type="Pfam" id="PF06965">
    <property type="entry name" value="Na_H_antiport_1"/>
    <property type="match status" value="1"/>
</dbReference>
<accession>A0A971CXZ0</accession>
<keyword evidence="10 11" id="KW-0739">Sodium transport</keyword>
<dbReference type="PANTHER" id="PTHR30341">
    <property type="entry name" value="SODIUM ION/PROTON ANTIPORTER NHAA-RELATED"/>
    <property type="match status" value="1"/>
</dbReference>
<dbReference type="PANTHER" id="PTHR30341:SF0">
    <property type="entry name" value="NA(+)_H(+) ANTIPORTER NHAA"/>
    <property type="match status" value="1"/>
</dbReference>
<protein>
    <recommendedName>
        <fullName evidence="11">Na(+)/H(+) antiporter NhaA</fullName>
    </recommendedName>
    <alternativeName>
        <fullName evidence="11">Sodium/proton antiporter NhaA</fullName>
    </alternativeName>
</protein>
<evidence type="ECO:0000313" key="13">
    <source>
        <dbReference type="Proteomes" id="UP000767327"/>
    </source>
</evidence>
<comment type="catalytic activity">
    <reaction evidence="11">
        <text>Na(+)(in) + 2 H(+)(out) = Na(+)(out) + 2 H(+)(in)</text>
        <dbReference type="Rhea" id="RHEA:29251"/>
        <dbReference type="ChEBI" id="CHEBI:15378"/>
        <dbReference type="ChEBI" id="CHEBI:29101"/>
    </reaction>
</comment>
<evidence type="ECO:0000256" key="2">
    <source>
        <dbReference type="ARBA" id="ARBA00022448"/>
    </source>
</evidence>
<feature type="transmembrane region" description="Helical" evidence="11">
    <location>
        <begin position="75"/>
        <end position="95"/>
    </location>
</feature>
<gene>
    <name evidence="11 12" type="primary">nhaA</name>
    <name evidence="12" type="ORF">GXW98_02155</name>
</gene>
<evidence type="ECO:0000256" key="3">
    <source>
        <dbReference type="ARBA" id="ARBA00022449"/>
    </source>
</evidence>
<dbReference type="GO" id="GO:0006885">
    <property type="term" value="P:regulation of pH"/>
    <property type="evidence" value="ECO:0007669"/>
    <property type="project" value="UniProtKB-UniRule"/>
</dbReference>
<sequence>MRLANEDRRGVAVKRILADTKSKLLRLAESERGSGILTLLCAVIALALANMPFTAETMRRVAEYPIGIPFSNIDLTVSHWIQDGVLTIFFLVVGLELKQELRNGSLSNPKHAAVPMICAVGGMIVPPVLFISTLSLWPRGADGLLVGSASGATGTFSTLAQGWAIPTATDIAFSLAVLAIFAKALPRAIRTFLMTLATVDDLLAIIIIAVFFSHVNAWYWFVGIAVCAVVWRWLIRFKRVPWLPIALIGVLTWVMMFEAGIHPTLAGVLAGLLTPARTVHGEKRSRAEHYAKRMLPYSSLIALPAFALFTTGVELGSAGFGQLFSPVVCGVVIALCVGKPLGIICTAWLSTRVLKLSLPQHLRVVDLIPMAVACGIGFTVSMLLTSLSYQDALLIMESRIGVLLASVIAAVVSAFMLHAQAKRYDELGAVS</sequence>
<evidence type="ECO:0000313" key="12">
    <source>
        <dbReference type="EMBL" id="NLT79075.1"/>
    </source>
</evidence>
<evidence type="ECO:0000256" key="10">
    <source>
        <dbReference type="ARBA" id="ARBA00023201"/>
    </source>
</evidence>